<proteinExistence type="predicted"/>
<comment type="caution">
    <text evidence="1">The sequence shown here is derived from an EMBL/GenBank/DDBJ whole genome shotgun (WGS) entry which is preliminary data.</text>
</comment>
<reference evidence="1 2" key="1">
    <citation type="journal article" date="2013" name="Genome Biol. Evol.">
        <title>Genomes of Stigonematalean cyanobacteria (subsection V) and the evolution of oxygenic photosynthesis from prokaryotes to plastids.</title>
        <authorList>
            <person name="Dagan T."/>
            <person name="Roettger M."/>
            <person name="Stucken K."/>
            <person name="Landan G."/>
            <person name="Koch R."/>
            <person name="Major P."/>
            <person name="Gould S.B."/>
            <person name="Goremykin V.V."/>
            <person name="Rippka R."/>
            <person name="Tandeau de Marsac N."/>
            <person name="Gugger M."/>
            <person name="Lockhart P.J."/>
            <person name="Allen J.F."/>
            <person name="Brune I."/>
            <person name="Maus I."/>
            <person name="Puhler A."/>
            <person name="Martin W.F."/>
        </authorList>
    </citation>
    <scope>NUCLEOTIDE SEQUENCE [LARGE SCALE GENOMIC DNA]</scope>
    <source>
        <strain evidence="1 2">PCC 7110</strain>
    </source>
</reference>
<protein>
    <submittedName>
        <fullName evidence="1">Uncharacterized protein</fullName>
    </submittedName>
</protein>
<keyword evidence="2" id="KW-1185">Reference proteome</keyword>
<evidence type="ECO:0000313" key="1">
    <source>
        <dbReference type="EMBL" id="KYC40862.1"/>
    </source>
</evidence>
<dbReference type="RefSeq" id="WP_017739821.1">
    <property type="nucleotide sequence ID" value="NZ_KQ976354.1"/>
</dbReference>
<organism evidence="1 2">
    <name type="scientific">Scytonema hofmannii PCC 7110</name>
    <dbReference type="NCBI Taxonomy" id="128403"/>
    <lineage>
        <taxon>Bacteria</taxon>
        <taxon>Bacillati</taxon>
        <taxon>Cyanobacteriota</taxon>
        <taxon>Cyanophyceae</taxon>
        <taxon>Nostocales</taxon>
        <taxon>Scytonemataceae</taxon>
        <taxon>Scytonema</taxon>
    </lineage>
</organism>
<dbReference type="EMBL" id="ANNX02000026">
    <property type="protein sequence ID" value="KYC40862.1"/>
    <property type="molecule type" value="Genomic_DNA"/>
</dbReference>
<sequence length="83" mass="9354">MTRRVVETSLTNGALGIDFNPTSIDWTLIDRHGNLKKHGSIKINVQDKRSHQTQDIIGKTVAQLVRLAEPFQVPIVIEDLDFC</sequence>
<name>A0A139X899_9CYAN</name>
<dbReference type="AlphaFoldDB" id="A0A139X899"/>
<dbReference type="Proteomes" id="UP000076925">
    <property type="component" value="Unassembled WGS sequence"/>
</dbReference>
<gene>
    <name evidence="1" type="ORF">WA1_24895</name>
</gene>
<evidence type="ECO:0000313" key="2">
    <source>
        <dbReference type="Proteomes" id="UP000076925"/>
    </source>
</evidence>
<accession>A0A139X899</accession>